<dbReference type="EMBL" id="CP060774">
    <property type="protein sequence ID" value="QQK39468.1"/>
    <property type="molecule type" value="Genomic_DNA"/>
</dbReference>
<dbReference type="GeneID" id="90952366"/>
<sequence>MYGSDDECVQKGSEESIHHPSELDRLAAWSIYPQVTNGHLAGESTRNLNPRQMLGFWRLALRHNADHIPACLQYGQSQHPHLCVISTTEN</sequence>
<proteinExistence type="predicted"/>
<dbReference type="Proteomes" id="UP000595662">
    <property type="component" value="Chromosome 1"/>
</dbReference>
<organism evidence="1 2">
    <name type="scientific">Penicillium digitatum</name>
    <name type="common">Green mold</name>
    <dbReference type="NCBI Taxonomy" id="36651"/>
    <lineage>
        <taxon>Eukaryota</taxon>
        <taxon>Fungi</taxon>
        <taxon>Dikarya</taxon>
        <taxon>Ascomycota</taxon>
        <taxon>Pezizomycotina</taxon>
        <taxon>Eurotiomycetes</taxon>
        <taxon>Eurotiomycetidae</taxon>
        <taxon>Eurotiales</taxon>
        <taxon>Aspergillaceae</taxon>
        <taxon>Penicillium</taxon>
    </lineage>
</organism>
<dbReference type="RefSeq" id="XP_065955546.1">
    <property type="nucleotide sequence ID" value="XM_066100146.1"/>
</dbReference>
<dbReference type="AlphaFoldDB" id="A0A7T6XE57"/>
<reference evidence="1 2" key="1">
    <citation type="submission" date="2020-08" db="EMBL/GenBank/DDBJ databases">
        <title>The completed genome sequence of the pathogenic ascomycete fungus Penicillium digitatum.</title>
        <authorList>
            <person name="Wang M."/>
        </authorList>
    </citation>
    <scope>NUCLEOTIDE SEQUENCE [LARGE SCALE GENOMIC DNA]</scope>
    <source>
        <strain evidence="1 2">PdW03</strain>
    </source>
</reference>
<gene>
    <name evidence="1" type="ORF">Pdw03_2322</name>
</gene>
<protein>
    <submittedName>
        <fullName evidence="1">Uncharacterized protein</fullName>
    </submittedName>
</protein>
<accession>A0A7T6XE57</accession>
<name>A0A7T6XE57_PENDI</name>
<evidence type="ECO:0000313" key="1">
    <source>
        <dbReference type="EMBL" id="QQK39468.1"/>
    </source>
</evidence>
<evidence type="ECO:0000313" key="2">
    <source>
        <dbReference type="Proteomes" id="UP000595662"/>
    </source>
</evidence>